<dbReference type="OrthoDB" id="3056531at2759"/>
<dbReference type="Proteomes" id="UP000053477">
    <property type="component" value="Unassembled WGS sequence"/>
</dbReference>
<feature type="compositionally biased region" description="Basic and acidic residues" evidence="1">
    <location>
        <begin position="134"/>
        <end position="154"/>
    </location>
</feature>
<feature type="region of interest" description="Disordered" evidence="1">
    <location>
        <begin position="134"/>
        <end position="160"/>
    </location>
</feature>
<dbReference type="STRING" id="27342.A0A0H2RNS9"/>
<keyword evidence="3" id="KW-1185">Reference proteome</keyword>
<gene>
    <name evidence="2" type="ORF">SCHPADRAFT_895415</name>
</gene>
<proteinExistence type="predicted"/>
<protein>
    <submittedName>
        <fullName evidence="2">Uncharacterized protein</fullName>
    </submittedName>
</protein>
<dbReference type="EMBL" id="KQ086205">
    <property type="protein sequence ID" value="KLO06461.1"/>
    <property type="molecule type" value="Genomic_DNA"/>
</dbReference>
<organism evidence="2 3">
    <name type="scientific">Schizopora paradoxa</name>
    <dbReference type="NCBI Taxonomy" id="27342"/>
    <lineage>
        <taxon>Eukaryota</taxon>
        <taxon>Fungi</taxon>
        <taxon>Dikarya</taxon>
        <taxon>Basidiomycota</taxon>
        <taxon>Agaricomycotina</taxon>
        <taxon>Agaricomycetes</taxon>
        <taxon>Hymenochaetales</taxon>
        <taxon>Schizoporaceae</taxon>
        <taxon>Schizopora</taxon>
    </lineage>
</organism>
<sequence>MTSTRRGLKLELPNRRVLVFLVSSTNDDDDDGHAKHHPRCSEPWRNKQRPCSLGPSIASGIVESQGGLRERTSSNKLNYSRQSPLGSSRLLGFKGKGKGPLEGDDGQTVASSSKKEGRTLLSFFGRFRSKGEAEFEAGGKGKGKGKERAHKDADVSSSEEDDVIIVDGKGHNANADDNMIVDSGFLDGSFAEQQEAPPLPKPIGLPVIPQKCMSKEEKLACVNEKRRKRRNEASTGRTVDPSKFPNYANFIVDQLQHGLSIFAAPENNEIETLVSQHQAHNSRRSFDDDSELWKHILHGHGRQFLEIVAGGHPLQIDMAQLEAKSLISKRNMEADPQLSKYYIRTLSCTRDKLVQLLSTFIWEHPAETAWCIRHLAVMHVSYAEIRKIVNDAFHSLDLGDVASIIFETVTEEFIAPFRRIPIDDKGGFTLPYMGMTIAVTPRDRLADDQAAKDGQSRETNLLKVAASLDIACETYCISPLSYRVSSPQELRSNPTVGHIEAVIIACLRGIGSNSALGGLRCEYLPSASLTGIGDACVGQSVASPAAKGTSNPVMGEKLGRFFLDERNLFRDAFGDRKHMSDAGFRSTTAVAGAGLAPITYDFRGEQRTLKLVCLKDISSEDQQGKIGPINSDTTGRSTQAVRDVSINVNKEIPRLGNIELPTFQQLMGIYMDFFRFLPGHTRWLLSLLFSKRLFNTYNPLLFVTWSNPVLAAILSGEFETIYDLLPEGELRTNFLNGSSSRELAALFADTSPIPTMNAEDYAEHVGKIYIIQFGKGEDAWCKYIPIRDFGSEKYDPVLSTAFFNVQFLALVAIEVVNNTLLRNLNLPTQTSKSTWEFLFDIKIQSEAILREHGWEKAMEDAKATLRLLENTVKSLRWCAPNRKPPQPFDMPERRVQLRAEPLENGARLRQYEELQAIATTKIKNRFSPRSILWRPSFMSDEDAKKWFLALKPGTNVIASAASYGRTPEGQDRARESQRAFGQHGRTYAATKNQVLPGKVTTKNEQDEINRIPGHIAKCLEQLSDPKTPKSSKDASLERTWRYTVCNKCSRLVLGHHSGSYHHCGSDKISVAEKNFPCLTRINYLHDVLHNSLLFQHIKCFDGKSAFTIPGTKTVLVPLRAKDVLKRNSQRVPPASYEELLGDNLLIWVRRDEDNEDRLLSCAFDLAIPLVSRTPDDYLPYSDYDQGIAWRGGTMKKIAAVLTDREMDLYLVKCNFGHRGVYTLYKNGAGNTRTDYFQHTCESTLAEKKKETTGKRTTRVCTTTEKRRVTELLELPPIYLRSLLIFLRRSDEKFDLSSLLLWSSNM</sequence>
<evidence type="ECO:0000313" key="2">
    <source>
        <dbReference type="EMBL" id="KLO06461.1"/>
    </source>
</evidence>
<accession>A0A0H2RNS9</accession>
<evidence type="ECO:0000313" key="3">
    <source>
        <dbReference type="Proteomes" id="UP000053477"/>
    </source>
</evidence>
<feature type="compositionally biased region" description="Polar residues" evidence="1">
    <location>
        <begin position="74"/>
        <end position="84"/>
    </location>
</feature>
<name>A0A0H2RNS9_9AGAM</name>
<evidence type="ECO:0000256" key="1">
    <source>
        <dbReference type="SAM" id="MobiDB-lite"/>
    </source>
</evidence>
<reference evidence="2 3" key="1">
    <citation type="submission" date="2015-04" db="EMBL/GenBank/DDBJ databases">
        <title>Complete genome sequence of Schizopora paradoxa KUC8140, a cosmopolitan wood degrader in East Asia.</title>
        <authorList>
            <consortium name="DOE Joint Genome Institute"/>
            <person name="Min B."/>
            <person name="Park H."/>
            <person name="Jang Y."/>
            <person name="Kim J.-J."/>
            <person name="Kim K.H."/>
            <person name="Pangilinan J."/>
            <person name="Lipzen A."/>
            <person name="Riley R."/>
            <person name="Grigoriev I.V."/>
            <person name="Spatafora J.W."/>
            <person name="Choi I.-G."/>
        </authorList>
    </citation>
    <scope>NUCLEOTIDE SEQUENCE [LARGE SCALE GENOMIC DNA]</scope>
    <source>
        <strain evidence="2 3">KUC8140</strain>
    </source>
</reference>
<dbReference type="InParanoid" id="A0A0H2RNS9"/>
<feature type="region of interest" description="Disordered" evidence="1">
    <location>
        <begin position="25"/>
        <end position="114"/>
    </location>
</feature>